<keyword evidence="2" id="KW-1185">Reference proteome</keyword>
<protein>
    <submittedName>
        <fullName evidence="1">Uncharacterized protein</fullName>
    </submittedName>
</protein>
<name>A0A1I2EYM1_9BACL</name>
<dbReference type="RefSeq" id="WP_052736768.1">
    <property type="nucleotide sequence ID" value="NZ_FONN01000010.1"/>
</dbReference>
<dbReference type="EMBL" id="FONN01000010">
    <property type="protein sequence ID" value="SFE97548.1"/>
    <property type="molecule type" value="Genomic_DNA"/>
</dbReference>
<dbReference type="OrthoDB" id="2678943at2"/>
<dbReference type="AlphaFoldDB" id="A0A1I2EYM1"/>
<evidence type="ECO:0000313" key="1">
    <source>
        <dbReference type="EMBL" id="SFE97548.1"/>
    </source>
</evidence>
<sequence>MSKKMRPPYLGPKGTGKVISKVTGTKRLQSGGPTFNRLTVVWVTTSGVPFNTTGFFARLFRGNTVVAIAAFDRFGVVRFNQIETLTNVSYTIRLFNSNGVLFRTAFIPAGVQTFAVIG</sequence>
<organism evidence="1 2">
    <name type="scientific">Paenibacillus algorifonticola</name>
    <dbReference type="NCBI Taxonomy" id="684063"/>
    <lineage>
        <taxon>Bacteria</taxon>
        <taxon>Bacillati</taxon>
        <taxon>Bacillota</taxon>
        <taxon>Bacilli</taxon>
        <taxon>Bacillales</taxon>
        <taxon>Paenibacillaceae</taxon>
        <taxon>Paenibacillus</taxon>
    </lineage>
</organism>
<evidence type="ECO:0000313" key="2">
    <source>
        <dbReference type="Proteomes" id="UP000183410"/>
    </source>
</evidence>
<gene>
    <name evidence="1" type="ORF">SAMN04487969_110122</name>
</gene>
<reference evidence="2" key="1">
    <citation type="submission" date="2016-10" db="EMBL/GenBank/DDBJ databases">
        <authorList>
            <person name="Varghese N."/>
            <person name="Submissions S."/>
        </authorList>
    </citation>
    <scope>NUCLEOTIDE SEQUENCE [LARGE SCALE GENOMIC DNA]</scope>
    <source>
        <strain evidence="2">CGMCC 1.10223</strain>
    </source>
</reference>
<dbReference type="Proteomes" id="UP000183410">
    <property type="component" value="Unassembled WGS sequence"/>
</dbReference>
<proteinExistence type="predicted"/>
<accession>A0A1I2EYM1</accession>